<organism evidence="1 2">
    <name type="scientific">Synechococcus phage S-H9-1</name>
    <dbReference type="NCBI Taxonomy" id="2783674"/>
    <lineage>
        <taxon>Viruses</taxon>
        <taxon>Duplodnaviria</taxon>
        <taxon>Heunggongvirae</taxon>
        <taxon>Uroviricota</taxon>
        <taxon>Caudoviricetes</taxon>
        <taxon>Pantevenvirales</taxon>
        <taxon>Kyanoviridae</taxon>
        <taxon>Scyllavirus</taxon>
        <taxon>Scyllavirus aitchnine</taxon>
    </lineage>
</organism>
<dbReference type="RefSeq" id="YP_010669611.1">
    <property type="nucleotide sequence ID" value="NC_070961.1"/>
</dbReference>
<dbReference type="KEGG" id="vg:77945794"/>
<dbReference type="Proteomes" id="UP000663288">
    <property type="component" value="Segment"/>
</dbReference>
<reference evidence="1" key="1">
    <citation type="submission" date="2020-10" db="EMBL/GenBank/DDBJ databases">
        <title>The Isolation and Genome Sequence of a Novel Cyanophage S-H9-1 from the Yellow Sea, China.</title>
        <authorList>
            <person name="Jiang T."/>
        </authorList>
    </citation>
    <scope>NUCLEOTIDE SEQUENCE</scope>
</reference>
<name>A0A873WJG6_9CAUD</name>
<proteinExistence type="predicted"/>
<dbReference type="Gene3D" id="2.30.30.100">
    <property type="match status" value="1"/>
</dbReference>
<evidence type="ECO:0000313" key="2">
    <source>
        <dbReference type="Proteomes" id="UP000663288"/>
    </source>
</evidence>
<sequence>MAVSIVTLKTGDRVITELKEIFDGEGEDKKGVCLLMEDPYVLNLDGGTPQYLTEAHGMEYQVRFSKWNPYTPDWQFKMPYDCIMTISNPEPGLQKAYEQKITEKKKEESNDS</sequence>
<protein>
    <submittedName>
        <fullName evidence="1">Uncharacterized protein</fullName>
    </submittedName>
</protein>
<keyword evidence="2" id="KW-1185">Reference proteome</keyword>
<evidence type="ECO:0000313" key="1">
    <source>
        <dbReference type="EMBL" id="QPB08195.1"/>
    </source>
</evidence>
<accession>A0A873WJG6</accession>
<dbReference type="GeneID" id="77945794"/>
<dbReference type="EMBL" id="MW117966">
    <property type="protein sequence ID" value="QPB08195.1"/>
    <property type="molecule type" value="Genomic_DNA"/>
</dbReference>